<keyword evidence="3" id="KW-0808">Transferase</keyword>
<evidence type="ECO:0000259" key="5">
    <source>
        <dbReference type="Pfam" id="PF00534"/>
    </source>
</evidence>
<dbReference type="CDD" id="cd03801">
    <property type="entry name" value="GT4_PimA-like"/>
    <property type="match status" value="2"/>
</dbReference>
<keyword evidence="4" id="KW-0175">Coiled coil</keyword>
<dbReference type="RefSeq" id="WP_210093955.1">
    <property type="nucleotide sequence ID" value="NZ_CP139098.1"/>
</dbReference>
<gene>
    <name evidence="8" type="ORF">J2Z18_000018</name>
</gene>
<dbReference type="SUPFAM" id="SSF53756">
    <property type="entry name" value="UDP-Glycosyltransferase/glycogen phosphorylase"/>
    <property type="match status" value="2"/>
</dbReference>
<dbReference type="PANTHER" id="PTHR43685">
    <property type="entry name" value="GLYCOSYLTRANSFERASE"/>
    <property type="match status" value="1"/>
</dbReference>
<dbReference type="PANTHER" id="PTHR43685:SF5">
    <property type="entry name" value="GLYCOSYLTRANSFERASE EPSE-RELATED"/>
    <property type="match status" value="1"/>
</dbReference>
<keyword evidence="9" id="KW-1185">Reference proteome</keyword>
<evidence type="ECO:0000259" key="6">
    <source>
        <dbReference type="Pfam" id="PF00535"/>
    </source>
</evidence>
<dbReference type="Gene3D" id="3.40.50.2000">
    <property type="entry name" value="Glycogen Phosphorylase B"/>
    <property type="match status" value="2"/>
</dbReference>
<dbReference type="InterPro" id="IPR028098">
    <property type="entry name" value="Glyco_trans_4-like_N"/>
</dbReference>
<comment type="caution">
    <text evidence="8">The sequence shown here is derived from an EMBL/GenBank/DDBJ whole genome shotgun (WGS) entry which is preliminary data.</text>
</comment>
<reference evidence="8 9" key="1">
    <citation type="submission" date="2021-03" db="EMBL/GenBank/DDBJ databases">
        <title>Genomic Encyclopedia of Type Strains, Phase IV (KMG-IV): sequencing the most valuable type-strain genomes for metagenomic binning, comparative biology and taxonomic classification.</title>
        <authorList>
            <person name="Goeker M."/>
        </authorList>
    </citation>
    <scope>NUCLEOTIDE SEQUENCE [LARGE SCALE GENOMIC DNA]</scope>
    <source>
        <strain evidence="8 9">DSM 15596</strain>
    </source>
</reference>
<feature type="domain" description="Glycosyltransferase 2-like" evidence="6">
    <location>
        <begin position="538"/>
        <end position="694"/>
    </location>
</feature>
<dbReference type="SUPFAM" id="SSF53448">
    <property type="entry name" value="Nucleotide-diphospho-sugar transferases"/>
    <property type="match status" value="1"/>
</dbReference>
<dbReference type="Gene3D" id="3.40.50.11090">
    <property type="match status" value="1"/>
</dbReference>
<sequence length="1103" mass="126939">MRILFTLHDLQYSGGTETFTYSLIKEFLRQNHEIFLYSTRIGQLADKYTELGVFVTDEIASLPDDVDIIHAQHRAEAISVYYKYPSVPMVFTSHGIIPWQEKPVFIPSIVKYVAVSEEVQQHLIQNWDIQEDKISIIRNGIDQTRFYPRTLVNEKPETILLLSNRYTPDVKEVLEEAANKASMEFKIVGQSHNNVWNVENEILNSDVVVSLGRGILEAMSCGRLPLVFDYNGGDGIVTPDTYYDFRQKNFSGRVNNEKYTADQIIELIQKYYTRETIEANLELAVQFHDIRTSAAQYFELYKLGEQERGSIVTIDPQIMEYLIEGYTFAGKEIVQKEKNLKYLLEVKKVNEANEVRLTESLTKMQAEQAKLMQEREEAVRQQAQLKSELETTEATLLQERDEAAKEQARLKSELETTEAALNREIITLTQMATSKDTQIQNLEFEREGFLKQLEQKENNTKYLLDLTREKDMELESIYSSRSWKFITKVKKYRGWVKKGIADPKWAIKKLINRNQPLPAPIPVKNDVEQEVGDIPRISVVIPVYDRTDVLRQSIDSILNQTYQNFELIIVCDGSPAETLKIVDEYTDHEKVRIFKYYNNSGNAVRGRNKAIREARGEFLAFQDSDDIAEPNRLEISLNYINEFKADVVYGGWRAIVDGSRMIDIKDGQEVFSPDCGYDELLKMCVPCQSTVMLRLDAVRAVGGLKTSMRYREDHELWLRMAYKGYKFKSIPLILTNLRLHGNNLELSFKDDDNRWFNLMLEEHKNIVEMKPKIAYLIPGCGISGGIAVVCQHANRLLNRGYDVLLITEDIQREINWFPNQKVEIIGVDEAPDNLDILVATGWSTAYTIADIPAKRKVYFVQSDESRFYPAGSFESQKAWDSYKFDYEYMTEAKWIQKWLKEKFGHDATYVPNGLDENIIFQTDPITKKGDKVRVLLEGPIDIPFKGMEDAFNAISDLDCEVWCVSSAGKPKKEWKCDVFFEKVPMSQMNQIYSSCDILVKLSRVEGFFGPPLEMMACGGTCVVADVTGHDEYIVDNHNALVVKIGDVEGAKQAVKKLIEDTELRQRLTANGKKTAEEWRWEPSIDILEELYYKNHSIIGKVEV</sequence>
<evidence type="ECO:0000256" key="4">
    <source>
        <dbReference type="SAM" id="Coils"/>
    </source>
</evidence>
<organism evidence="8 9">
    <name type="scientific">Paenibacillus lactis</name>
    <dbReference type="NCBI Taxonomy" id="228574"/>
    <lineage>
        <taxon>Bacteria</taxon>
        <taxon>Bacillati</taxon>
        <taxon>Bacillota</taxon>
        <taxon>Bacilli</taxon>
        <taxon>Bacillales</taxon>
        <taxon>Paenibacillaceae</taxon>
        <taxon>Paenibacillus</taxon>
    </lineage>
</organism>
<proteinExistence type="inferred from homology"/>
<evidence type="ECO:0000313" key="9">
    <source>
        <dbReference type="Proteomes" id="UP000706926"/>
    </source>
</evidence>
<dbReference type="Gene3D" id="3.90.550.10">
    <property type="entry name" value="Spore Coat Polysaccharide Biosynthesis Protein SpsA, Chain A"/>
    <property type="match status" value="1"/>
</dbReference>
<evidence type="ECO:0000256" key="3">
    <source>
        <dbReference type="ARBA" id="ARBA00022679"/>
    </source>
</evidence>
<feature type="coiled-coil region" evidence="4">
    <location>
        <begin position="361"/>
        <end position="459"/>
    </location>
</feature>
<dbReference type="InterPro" id="IPR050834">
    <property type="entry name" value="Glycosyltransf_2"/>
</dbReference>
<evidence type="ECO:0000259" key="7">
    <source>
        <dbReference type="Pfam" id="PF13439"/>
    </source>
</evidence>
<dbReference type="InterPro" id="IPR029044">
    <property type="entry name" value="Nucleotide-diphossugar_trans"/>
</dbReference>
<accession>A0ABS4F3X4</accession>
<feature type="domain" description="Glycosyltransferase subfamily 4-like N-terminal" evidence="7">
    <location>
        <begin position="14"/>
        <end position="144"/>
    </location>
</feature>
<dbReference type="Pfam" id="PF00535">
    <property type="entry name" value="Glycos_transf_2"/>
    <property type="match status" value="1"/>
</dbReference>
<dbReference type="Pfam" id="PF00534">
    <property type="entry name" value="Glycos_transf_1"/>
    <property type="match status" value="1"/>
</dbReference>
<comment type="similarity">
    <text evidence="1">Belongs to the glycosyltransferase 2 family.</text>
</comment>
<keyword evidence="2" id="KW-0328">Glycosyltransferase</keyword>
<dbReference type="Pfam" id="PF13439">
    <property type="entry name" value="Glyco_transf_4"/>
    <property type="match status" value="1"/>
</dbReference>
<dbReference type="Proteomes" id="UP000706926">
    <property type="component" value="Unassembled WGS sequence"/>
</dbReference>
<feature type="domain" description="Glycosyl transferase family 1" evidence="5">
    <location>
        <begin position="979"/>
        <end position="1073"/>
    </location>
</feature>
<dbReference type="GeneID" id="95402081"/>
<dbReference type="InterPro" id="IPR001173">
    <property type="entry name" value="Glyco_trans_2-like"/>
</dbReference>
<evidence type="ECO:0000313" key="8">
    <source>
        <dbReference type="EMBL" id="MBP1890949.1"/>
    </source>
</evidence>
<evidence type="ECO:0000256" key="2">
    <source>
        <dbReference type="ARBA" id="ARBA00022676"/>
    </source>
</evidence>
<dbReference type="EMBL" id="JAGGKI010000001">
    <property type="protein sequence ID" value="MBP1890949.1"/>
    <property type="molecule type" value="Genomic_DNA"/>
</dbReference>
<name>A0ABS4F3X4_9BACL</name>
<evidence type="ECO:0000256" key="1">
    <source>
        <dbReference type="ARBA" id="ARBA00006739"/>
    </source>
</evidence>
<protein>
    <submittedName>
        <fullName evidence="8">Glycosyltransferase involved in cell wall biosynthesis/GT2 family glycosyltransferase</fullName>
    </submittedName>
</protein>
<dbReference type="InterPro" id="IPR001296">
    <property type="entry name" value="Glyco_trans_1"/>
</dbReference>